<evidence type="ECO:0000313" key="2">
    <source>
        <dbReference type="Proteomes" id="UP000886501"/>
    </source>
</evidence>
<comment type="caution">
    <text evidence="1">The sequence shown here is derived from an EMBL/GenBank/DDBJ whole genome shotgun (WGS) entry which is preliminary data.</text>
</comment>
<reference evidence="1" key="1">
    <citation type="submission" date="2019-10" db="EMBL/GenBank/DDBJ databases">
        <authorList>
            <consortium name="DOE Joint Genome Institute"/>
            <person name="Kuo A."/>
            <person name="Miyauchi S."/>
            <person name="Kiss E."/>
            <person name="Drula E."/>
            <person name="Kohler A."/>
            <person name="Sanchez-Garcia M."/>
            <person name="Andreopoulos B."/>
            <person name="Barry K.W."/>
            <person name="Bonito G."/>
            <person name="Buee M."/>
            <person name="Carver A."/>
            <person name="Chen C."/>
            <person name="Cichocki N."/>
            <person name="Clum A."/>
            <person name="Culley D."/>
            <person name="Crous P.W."/>
            <person name="Fauchery L."/>
            <person name="Girlanda M."/>
            <person name="Hayes R."/>
            <person name="Keri Z."/>
            <person name="Labutti K."/>
            <person name="Lipzen A."/>
            <person name="Lombard V."/>
            <person name="Magnuson J."/>
            <person name="Maillard F."/>
            <person name="Morin E."/>
            <person name="Murat C."/>
            <person name="Nolan M."/>
            <person name="Ohm R."/>
            <person name="Pangilinan J."/>
            <person name="Pereira M."/>
            <person name="Perotto S."/>
            <person name="Peter M."/>
            <person name="Riley R."/>
            <person name="Sitrit Y."/>
            <person name="Stielow B."/>
            <person name="Szollosi G."/>
            <person name="Zifcakova L."/>
            <person name="Stursova M."/>
            <person name="Spatafora J.W."/>
            <person name="Tedersoo L."/>
            <person name="Vaario L.-M."/>
            <person name="Yamada A."/>
            <person name="Yan M."/>
            <person name="Wang P."/>
            <person name="Xu J."/>
            <person name="Bruns T."/>
            <person name="Baldrian P."/>
            <person name="Vilgalys R."/>
            <person name="Henrissat B."/>
            <person name="Grigoriev I.V."/>
            <person name="Hibbett D."/>
            <person name="Nagy L.G."/>
            <person name="Martin F.M."/>
        </authorList>
    </citation>
    <scope>NUCLEOTIDE SEQUENCE</scope>
    <source>
        <strain evidence="1">P2</strain>
    </source>
</reference>
<dbReference type="Proteomes" id="UP000886501">
    <property type="component" value="Unassembled WGS sequence"/>
</dbReference>
<proteinExistence type="predicted"/>
<gene>
    <name evidence="1" type="ORF">BDM02DRAFT_3123115</name>
</gene>
<keyword evidence="2" id="KW-1185">Reference proteome</keyword>
<evidence type="ECO:0000313" key="1">
    <source>
        <dbReference type="EMBL" id="KAF9643677.1"/>
    </source>
</evidence>
<accession>A0ACB6Z281</accession>
<reference evidence="1" key="2">
    <citation type="journal article" date="2020" name="Nat. Commun.">
        <title>Large-scale genome sequencing of mycorrhizal fungi provides insights into the early evolution of symbiotic traits.</title>
        <authorList>
            <person name="Miyauchi S."/>
            <person name="Kiss E."/>
            <person name="Kuo A."/>
            <person name="Drula E."/>
            <person name="Kohler A."/>
            <person name="Sanchez-Garcia M."/>
            <person name="Morin E."/>
            <person name="Andreopoulos B."/>
            <person name="Barry K.W."/>
            <person name="Bonito G."/>
            <person name="Buee M."/>
            <person name="Carver A."/>
            <person name="Chen C."/>
            <person name="Cichocki N."/>
            <person name="Clum A."/>
            <person name="Culley D."/>
            <person name="Crous P.W."/>
            <person name="Fauchery L."/>
            <person name="Girlanda M."/>
            <person name="Hayes R.D."/>
            <person name="Keri Z."/>
            <person name="LaButti K."/>
            <person name="Lipzen A."/>
            <person name="Lombard V."/>
            <person name="Magnuson J."/>
            <person name="Maillard F."/>
            <person name="Murat C."/>
            <person name="Nolan M."/>
            <person name="Ohm R.A."/>
            <person name="Pangilinan J."/>
            <person name="Pereira M.F."/>
            <person name="Perotto S."/>
            <person name="Peter M."/>
            <person name="Pfister S."/>
            <person name="Riley R."/>
            <person name="Sitrit Y."/>
            <person name="Stielow J.B."/>
            <person name="Szollosi G."/>
            <person name="Zifcakova L."/>
            <person name="Stursova M."/>
            <person name="Spatafora J.W."/>
            <person name="Tedersoo L."/>
            <person name="Vaario L.M."/>
            <person name="Yamada A."/>
            <person name="Yan M."/>
            <person name="Wang P."/>
            <person name="Xu J."/>
            <person name="Bruns T."/>
            <person name="Baldrian P."/>
            <person name="Vilgalys R."/>
            <person name="Dunand C."/>
            <person name="Henrissat B."/>
            <person name="Grigoriev I.V."/>
            <person name="Hibbett D."/>
            <person name="Nagy L.G."/>
            <person name="Martin F.M."/>
        </authorList>
    </citation>
    <scope>NUCLEOTIDE SEQUENCE</scope>
    <source>
        <strain evidence="1">P2</strain>
    </source>
</reference>
<name>A0ACB6Z281_THEGA</name>
<sequence length="75" mass="8207">MSLFSYAYTNEVTFSPLRTSIDSDYVADAEVQRPQLCSPRSVYSLAATVGILCGYTVPSADTLNSLGSRISKRKH</sequence>
<protein>
    <submittedName>
        <fullName evidence="1">Uncharacterized protein</fullName>
    </submittedName>
</protein>
<dbReference type="EMBL" id="MU118196">
    <property type="protein sequence ID" value="KAF9643677.1"/>
    <property type="molecule type" value="Genomic_DNA"/>
</dbReference>
<organism evidence="1 2">
    <name type="scientific">Thelephora ganbajun</name>
    <name type="common">Ganba fungus</name>
    <dbReference type="NCBI Taxonomy" id="370292"/>
    <lineage>
        <taxon>Eukaryota</taxon>
        <taxon>Fungi</taxon>
        <taxon>Dikarya</taxon>
        <taxon>Basidiomycota</taxon>
        <taxon>Agaricomycotina</taxon>
        <taxon>Agaricomycetes</taxon>
        <taxon>Thelephorales</taxon>
        <taxon>Thelephoraceae</taxon>
        <taxon>Thelephora</taxon>
    </lineage>
</organism>